<evidence type="ECO:0000256" key="11">
    <source>
        <dbReference type="SAM" id="Phobius"/>
    </source>
</evidence>
<evidence type="ECO:0000256" key="6">
    <source>
        <dbReference type="ARBA" id="ARBA00023136"/>
    </source>
</evidence>
<feature type="transmembrane region" description="Helical" evidence="11">
    <location>
        <begin position="441"/>
        <end position="460"/>
    </location>
</feature>
<feature type="transmembrane region" description="Helical" evidence="11">
    <location>
        <begin position="87"/>
        <end position="115"/>
    </location>
</feature>
<sequence length="590" mass="65446">MAASKRAQWGRQLEFLFTLIGYAVGLGSVWRFPFLCFRNGGGAFLVPYFICLFLLGIPIFCLEIAFGQYGGKGPITIWDNANPAFKGIGMALILSTLILSVYYNVVIAWALYYLFASLTNKLPWEDCNSCACQLYDLDPNATNFLNQTLNNSSKLNCSSFTGDVRSSSEIYYRDVVLSESKNLGDWGRLKWDLSLCNLFGWILVFIVLNRGIKSLGKVVYVMSTLPYILLTILLIRGVMLDGAIEGIKFYLTPDVSRLTDAKVWGDAAVQILYTLGISSGSLIAMSSYNKFSNNIIRDAILVPIINCATSFYAGFVVFSVLGYMSHVQGIPIADVTEGGPGLAFIVYPEAVSKMPISPLWAILFFLMLCMLGFSSQFSIAETAMTGLIDEFPRQLSTGRRRIIFRALICIAGFLLGLPMLTQGGTHLLNLVDSYILGYPTLILALLELVVICWVYGYKVFSEDIKAMIGRKPSIYFIVTWVGVAPAVIVAVIGFKAYQYVPLTHQGQSQWAESLGWLICLGTISIVPIWFAYYTLKSGLMKPTSDWFARRSLGNPDYRPETPDDSDTNPVILSQENGNRNTAFKPNITKL</sequence>
<feature type="binding site" evidence="8">
    <location>
        <position position="21"/>
    </location>
    <ligand>
        <name>Na(+)</name>
        <dbReference type="ChEBI" id="CHEBI:29101"/>
        <label>1</label>
    </ligand>
</feature>
<feature type="transmembrane region" description="Helical" evidence="11">
    <location>
        <begin position="402"/>
        <end position="421"/>
    </location>
</feature>
<gene>
    <name evidence="12" type="ORF">SNE40_022337</name>
</gene>
<keyword evidence="8" id="KW-0915">Sodium</keyword>
<name>A0AAN8GFK4_PATCE</name>
<comment type="similarity">
    <text evidence="2 9">Belongs to the sodium:neurotransmitter symporter (SNF) (TC 2.A.22) family.</text>
</comment>
<feature type="transmembrane region" description="Helical" evidence="11">
    <location>
        <begin position="44"/>
        <end position="66"/>
    </location>
</feature>
<keyword evidence="4 9" id="KW-0812">Transmembrane</keyword>
<accession>A0AAN8GFK4</accession>
<comment type="caution">
    <text evidence="12">The sequence shown here is derived from an EMBL/GenBank/DDBJ whole genome shotgun (WGS) entry which is preliminary data.</text>
</comment>
<feature type="binding site" evidence="8">
    <location>
        <position position="375"/>
    </location>
    <ligand>
        <name>Na(+)</name>
        <dbReference type="ChEBI" id="CHEBI:29101"/>
        <label>1</label>
    </ligand>
</feature>
<dbReference type="GO" id="GO:0005886">
    <property type="term" value="C:plasma membrane"/>
    <property type="evidence" value="ECO:0007669"/>
    <property type="project" value="TreeGrafter"/>
</dbReference>
<keyword evidence="6 11" id="KW-0472">Membrane</keyword>
<reference evidence="12 13" key="1">
    <citation type="submission" date="2024-01" db="EMBL/GenBank/DDBJ databases">
        <title>The genome of the rayed Mediterranean limpet Patella caerulea (Linnaeus, 1758).</title>
        <authorList>
            <person name="Anh-Thu Weber A."/>
            <person name="Halstead-Nussloch G."/>
        </authorList>
    </citation>
    <scope>NUCLEOTIDE SEQUENCE [LARGE SCALE GENOMIC DNA]</scope>
    <source>
        <strain evidence="12">AATW-2023a</strain>
        <tissue evidence="12">Whole specimen</tissue>
    </source>
</reference>
<feature type="binding site" evidence="8">
    <location>
        <position position="23"/>
    </location>
    <ligand>
        <name>Na(+)</name>
        <dbReference type="ChEBI" id="CHEBI:29101"/>
        <label>1</label>
    </ligand>
</feature>
<feature type="transmembrane region" description="Helical" evidence="11">
    <location>
        <begin position="514"/>
        <end position="535"/>
    </location>
</feature>
<feature type="transmembrane region" description="Helical" evidence="11">
    <location>
        <begin position="12"/>
        <end position="32"/>
    </location>
</feature>
<dbReference type="InterPro" id="IPR000175">
    <property type="entry name" value="Na/ntran_symport"/>
</dbReference>
<feature type="transmembrane region" description="Helical" evidence="11">
    <location>
        <begin position="191"/>
        <end position="208"/>
    </location>
</feature>
<evidence type="ECO:0000313" key="13">
    <source>
        <dbReference type="Proteomes" id="UP001347796"/>
    </source>
</evidence>
<feature type="transmembrane region" description="Helical" evidence="11">
    <location>
        <begin position="220"/>
        <end position="239"/>
    </location>
</feature>
<dbReference type="PRINTS" id="PR00176">
    <property type="entry name" value="NANEUSMPORT"/>
</dbReference>
<feature type="transmembrane region" description="Helical" evidence="11">
    <location>
        <begin position="300"/>
        <end position="324"/>
    </location>
</feature>
<keyword evidence="8" id="KW-0479">Metal-binding</keyword>
<evidence type="ECO:0000256" key="10">
    <source>
        <dbReference type="SAM" id="MobiDB-lite"/>
    </source>
</evidence>
<keyword evidence="3 9" id="KW-0813">Transport</keyword>
<feature type="transmembrane region" description="Helical" evidence="11">
    <location>
        <begin position="359"/>
        <end position="381"/>
    </location>
</feature>
<evidence type="ECO:0000256" key="3">
    <source>
        <dbReference type="ARBA" id="ARBA00022448"/>
    </source>
</evidence>
<feature type="binding site" evidence="8">
    <location>
        <position position="306"/>
    </location>
    <ligand>
        <name>Na(+)</name>
        <dbReference type="ChEBI" id="CHEBI:29101"/>
        <label>1</label>
    </ligand>
</feature>
<dbReference type="InterPro" id="IPR037272">
    <property type="entry name" value="SNS_sf"/>
</dbReference>
<dbReference type="GO" id="GO:0005283">
    <property type="term" value="F:amino acid:sodium symporter activity"/>
    <property type="evidence" value="ECO:0007669"/>
    <property type="project" value="TreeGrafter"/>
</dbReference>
<evidence type="ECO:0000256" key="7">
    <source>
        <dbReference type="ARBA" id="ARBA00023180"/>
    </source>
</evidence>
<keyword evidence="7" id="KW-0325">Glycoprotein</keyword>
<evidence type="ECO:0000256" key="2">
    <source>
        <dbReference type="ARBA" id="ARBA00006459"/>
    </source>
</evidence>
<dbReference type="Pfam" id="PF00209">
    <property type="entry name" value="SNF"/>
    <property type="match status" value="1"/>
</dbReference>
<dbReference type="PROSITE" id="PS50267">
    <property type="entry name" value="NA_NEUROTRAN_SYMP_3"/>
    <property type="match status" value="1"/>
</dbReference>
<keyword evidence="9" id="KW-0769">Symport</keyword>
<feature type="region of interest" description="Disordered" evidence="10">
    <location>
        <begin position="557"/>
        <end position="578"/>
    </location>
</feature>
<dbReference type="PANTHER" id="PTHR11616">
    <property type="entry name" value="SODIUM/CHLORIDE DEPENDENT TRANSPORTER"/>
    <property type="match status" value="1"/>
</dbReference>
<dbReference type="SUPFAM" id="SSF161070">
    <property type="entry name" value="SNF-like"/>
    <property type="match status" value="1"/>
</dbReference>
<feature type="binding site" evidence="8">
    <location>
        <position position="24"/>
    </location>
    <ligand>
        <name>Na(+)</name>
        <dbReference type="ChEBI" id="CHEBI:29101"/>
        <label>1</label>
    </ligand>
</feature>
<evidence type="ECO:0000256" key="9">
    <source>
        <dbReference type="RuleBase" id="RU003732"/>
    </source>
</evidence>
<proteinExistence type="inferred from homology"/>
<evidence type="ECO:0000256" key="8">
    <source>
        <dbReference type="PIRSR" id="PIRSR600175-1"/>
    </source>
</evidence>
<dbReference type="GO" id="GO:0046872">
    <property type="term" value="F:metal ion binding"/>
    <property type="evidence" value="ECO:0007669"/>
    <property type="project" value="UniProtKB-KW"/>
</dbReference>
<organism evidence="12 13">
    <name type="scientific">Patella caerulea</name>
    <name type="common">Rayed Mediterranean limpet</name>
    <dbReference type="NCBI Taxonomy" id="87958"/>
    <lineage>
        <taxon>Eukaryota</taxon>
        <taxon>Metazoa</taxon>
        <taxon>Spiralia</taxon>
        <taxon>Lophotrochozoa</taxon>
        <taxon>Mollusca</taxon>
        <taxon>Gastropoda</taxon>
        <taxon>Patellogastropoda</taxon>
        <taxon>Patelloidea</taxon>
        <taxon>Patellidae</taxon>
        <taxon>Patella</taxon>
    </lineage>
</organism>
<dbReference type="AlphaFoldDB" id="A0AAN8GFK4"/>
<feature type="compositionally biased region" description="Polar residues" evidence="10">
    <location>
        <begin position="567"/>
        <end position="578"/>
    </location>
</feature>
<dbReference type="PROSITE" id="PS00610">
    <property type="entry name" value="NA_NEUROTRAN_SYMP_1"/>
    <property type="match status" value="1"/>
</dbReference>
<feature type="transmembrane region" description="Helical" evidence="11">
    <location>
        <begin position="267"/>
        <end position="288"/>
    </location>
</feature>
<keyword evidence="13" id="KW-1185">Reference proteome</keyword>
<dbReference type="NCBIfam" id="NF037979">
    <property type="entry name" value="Na_transp"/>
    <property type="match status" value="1"/>
</dbReference>
<keyword evidence="5 11" id="KW-1133">Transmembrane helix</keyword>
<dbReference type="EMBL" id="JAZGQO010000021">
    <property type="protein sequence ID" value="KAK6165404.1"/>
    <property type="molecule type" value="Genomic_DNA"/>
</dbReference>
<evidence type="ECO:0000256" key="4">
    <source>
        <dbReference type="ARBA" id="ARBA00022692"/>
    </source>
</evidence>
<feature type="binding site" evidence="8">
    <location>
        <position position="371"/>
    </location>
    <ligand>
        <name>Na(+)</name>
        <dbReference type="ChEBI" id="CHEBI:29101"/>
        <label>1</label>
    </ligand>
</feature>
<dbReference type="GO" id="GO:0089718">
    <property type="term" value="P:amino acid import across plasma membrane"/>
    <property type="evidence" value="ECO:0007669"/>
    <property type="project" value="TreeGrafter"/>
</dbReference>
<dbReference type="Proteomes" id="UP001347796">
    <property type="component" value="Unassembled WGS sequence"/>
</dbReference>
<feature type="transmembrane region" description="Helical" evidence="11">
    <location>
        <begin position="472"/>
        <end position="494"/>
    </location>
</feature>
<protein>
    <recommendedName>
        <fullName evidence="9">Transporter</fullName>
    </recommendedName>
</protein>
<evidence type="ECO:0000256" key="5">
    <source>
        <dbReference type="ARBA" id="ARBA00022989"/>
    </source>
</evidence>
<comment type="subcellular location">
    <subcellularLocation>
        <location evidence="1">Membrane</location>
        <topology evidence="1">Multi-pass membrane protein</topology>
    </subcellularLocation>
</comment>
<evidence type="ECO:0000313" key="12">
    <source>
        <dbReference type="EMBL" id="KAK6165404.1"/>
    </source>
</evidence>
<evidence type="ECO:0000256" key="1">
    <source>
        <dbReference type="ARBA" id="ARBA00004141"/>
    </source>
</evidence>
<dbReference type="PANTHER" id="PTHR11616:SF321">
    <property type="entry name" value="SODIUM-DEPENDENT NUTRIENT AMINO ACID TRANSPORTER 1-RELATED"/>
    <property type="match status" value="1"/>
</dbReference>